<name>A0A0F9W0F7_9ZZZZ</name>
<dbReference type="EMBL" id="LAZR01000252">
    <property type="protein sequence ID" value="KKN79141.1"/>
    <property type="molecule type" value="Genomic_DNA"/>
</dbReference>
<feature type="compositionally biased region" description="Acidic residues" evidence="1">
    <location>
        <begin position="47"/>
        <end position="96"/>
    </location>
</feature>
<feature type="region of interest" description="Disordered" evidence="1">
    <location>
        <begin position="338"/>
        <end position="370"/>
    </location>
</feature>
<protein>
    <submittedName>
        <fullName evidence="2">Uncharacterized protein</fullName>
    </submittedName>
</protein>
<feature type="region of interest" description="Disordered" evidence="1">
    <location>
        <begin position="163"/>
        <end position="189"/>
    </location>
</feature>
<evidence type="ECO:0000313" key="2">
    <source>
        <dbReference type="EMBL" id="KKN79141.1"/>
    </source>
</evidence>
<feature type="region of interest" description="Disordered" evidence="1">
    <location>
        <begin position="1"/>
        <end position="114"/>
    </location>
</feature>
<evidence type="ECO:0000256" key="1">
    <source>
        <dbReference type="SAM" id="MobiDB-lite"/>
    </source>
</evidence>
<feature type="compositionally biased region" description="Basic and acidic residues" evidence="1">
    <location>
        <begin position="11"/>
        <end position="23"/>
    </location>
</feature>
<accession>A0A0F9W0F7</accession>
<gene>
    <name evidence="2" type="ORF">LCGC14_0343290</name>
</gene>
<organism evidence="2">
    <name type="scientific">marine sediment metagenome</name>
    <dbReference type="NCBI Taxonomy" id="412755"/>
    <lineage>
        <taxon>unclassified sequences</taxon>
        <taxon>metagenomes</taxon>
        <taxon>ecological metagenomes</taxon>
    </lineage>
</organism>
<dbReference type="AlphaFoldDB" id="A0A0F9W0F7"/>
<reference evidence="2" key="1">
    <citation type="journal article" date="2015" name="Nature">
        <title>Complex archaea that bridge the gap between prokaryotes and eukaryotes.</title>
        <authorList>
            <person name="Spang A."/>
            <person name="Saw J.H."/>
            <person name="Jorgensen S.L."/>
            <person name="Zaremba-Niedzwiedzka K."/>
            <person name="Martijn J."/>
            <person name="Lind A.E."/>
            <person name="van Eijk R."/>
            <person name="Schleper C."/>
            <person name="Guy L."/>
            <person name="Ettema T.J."/>
        </authorList>
    </citation>
    <scope>NUCLEOTIDE SEQUENCE</scope>
</reference>
<comment type="caution">
    <text evidence="2">The sequence shown here is derived from an EMBL/GenBank/DDBJ whole genome shotgun (WGS) entry which is preliminary data.</text>
</comment>
<sequence length="383" mass="42120">MSNEQEIPLRQTDEAELHSDDLLAKVAASLREAGAGDPTDVPKPDESQDQDDALDYADADEDANLEADTEEADDGEGDPTSGDDEGVDQDDDTDEEKDARKGKDSPGIPDAYMRSAVGVGWTPEAVDKMVKDLGHEHVMTMLQNLHQKNNELTNTFSSLGRKAQELDQGPPRVGPSDSAPVTSHPGPNIQALKQQYGDDHELIQFYEVQQKQMNAMQQKQQETSDALVRTNTQVEQHRLSQIDETRKIVGGFFSADGLKQFGGFYGKVDGDTGAWTSLSDQQMRNRDSVCQLADEIRVGAQMHGSAMSLPEAMERAHLVVSEPISASIIRQDIMKTAEKRHKSRVVRPSDGKKPKAPVNTGRPTTRKELEARTKDRLANIFGS</sequence>
<proteinExistence type="predicted"/>